<dbReference type="InterPro" id="IPR002173">
    <property type="entry name" value="Carboh/pur_kinase_PfkB_CS"/>
</dbReference>
<dbReference type="InParanoid" id="A0A423PYP7"/>
<organism evidence="8 9">
    <name type="scientific">Salinisphaera japonica YTM-1</name>
    <dbReference type="NCBI Taxonomy" id="1209778"/>
    <lineage>
        <taxon>Bacteria</taxon>
        <taxon>Pseudomonadati</taxon>
        <taxon>Pseudomonadota</taxon>
        <taxon>Gammaproteobacteria</taxon>
        <taxon>Salinisphaerales</taxon>
        <taxon>Salinisphaeraceae</taxon>
        <taxon>Salinisphaera</taxon>
    </lineage>
</organism>
<proteinExistence type="inferred from homology"/>
<evidence type="ECO:0000313" key="9">
    <source>
        <dbReference type="Proteomes" id="UP000285310"/>
    </source>
</evidence>
<dbReference type="PANTHER" id="PTHR46566">
    <property type="entry name" value="1-PHOSPHOFRUCTOKINASE-RELATED"/>
    <property type="match status" value="1"/>
</dbReference>
<dbReference type="EMBL" id="AYKG01000011">
    <property type="protein sequence ID" value="ROO30660.1"/>
    <property type="molecule type" value="Genomic_DNA"/>
</dbReference>
<evidence type="ECO:0000256" key="3">
    <source>
        <dbReference type="ARBA" id="ARBA00022741"/>
    </source>
</evidence>
<keyword evidence="5" id="KW-0067">ATP-binding</keyword>
<dbReference type="InterPro" id="IPR011611">
    <property type="entry name" value="PfkB_dom"/>
</dbReference>
<evidence type="ECO:0000313" key="8">
    <source>
        <dbReference type="EMBL" id="ROO30660.1"/>
    </source>
</evidence>
<feature type="domain" description="Carbohydrate kinase PfkB" evidence="7">
    <location>
        <begin position="14"/>
        <end position="293"/>
    </location>
</feature>
<keyword evidence="9" id="KW-1185">Reference proteome</keyword>
<evidence type="ECO:0000259" key="7">
    <source>
        <dbReference type="Pfam" id="PF00294"/>
    </source>
</evidence>
<dbReference type="GO" id="GO:0005524">
    <property type="term" value="F:ATP binding"/>
    <property type="evidence" value="ECO:0007669"/>
    <property type="project" value="UniProtKB-KW"/>
</dbReference>
<dbReference type="GO" id="GO:0008443">
    <property type="term" value="F:phosphofructokinase activity"/>
    <property type="evidence" value="ECO:0007669"/>
    <property type="project" value="TreeGrafter"/>
</dbReference>
<dbReference type="NCBIfam" id="TIGR03168">
    <property type="entry name" value="1-PFK"/>
    <property type="match status" value="1"/>
</dbReference>
<protein>
    <recommendedName>
        <fullName evidence="6">Phosphofructokinase</fullName>
    </recommendedName>
</protein>
<dbReference type="OrthoDB" id="9801219at2"/>
<dbReference type="GO" id="GO:0005829">
    <property type="term" value="C:cytosol"/>
    <property type="evidence" value="ECO:0007669"/>
    <property type="project" value="TreeGrafter"/>
</dbReference>
<dbReference type="Proteomes" id="UP000285310">
    <property type="component" value="Unassembled WGS sequence"/>
</dbReference>
<dbReference type="AlphaFoldDB" id="A0A423PYP7"/>
<dbReference type="Pfam" id="PF00294">
    <property type="entry name" value="PfkB"/>
    <property type="match status" value="1"/>
</dbReference>
<dbReference type="FunCoup" id="A0A423PYP7">
    <property type="interactions" value="43"/>
</dbReference>
<evidence type="ECO:0000256" key="5">
    <source>
        <dbReference type="ARBA" id="ARBA00022840"/>
    </source>
</evidence>
<keyword evidence="3" id="KW-0547">Nucleotide-binding</keyword>
<keyword evidence="4 8" id="KW-0418">Kinase</keyword>
<comment type="similarity">
    <text evidence="1 6">Belongs to the carbohydrate kinase PfkB family.</text>
</comment>
<keyword evidence="2 6" id="KW-0808">Transferase</keyword>
<evidence type="ECO:0000256" key="6">
    <source>
        <dbReference type="PIRNR" id="PIRNR000535"/>
    </source>
</evidence>
<evidence type="ECO:0000256" key="1">
    <source>
        <dbReference type="ARBA" id="ARBA00010688"/>
    </source>
</evidence>
<accession>A0A423PYP7</accession>
<dbReference type="RefSeq" id="WP_123657501.1">
    <property type="nucleotide sequence ID" value="NZ_AYKG01000011.1"/>
</dbReference>
<sequence length="324" mass="32924">MSHVLAITLNPALDLSIGVDQLVPGTLHRARNAATVAAGKGHNVACVLAALGHDVTVAGFLGDENDGAHARLFAAHGLVDRCTRIAGATRTNVKIGEADGRVSDVNTPGAIVNDTDWQAFMATLDDALAQAPAAVVLAGSLAPGIAPARIGDIVQRCHTYEVPVWLDTSGAALAAGVAAGCAWVKPNACELAEWAGVALADEAELLTAAHDMQAAGGAHVIVSRGGERLYACHAGQLWVVTPPRVAVANTVCAGDSLLAGLLHGQLSGQATDEALRFACALAAEAVRHVGVGRADAPDFSDLQAQVCLETTPHGAVATAREPSP</sequence>
<dbReference type="InterPro" id="IPR017583">
    <property type="entry name" value="Tagatose/fructose_Pkinase"/>
</dbReference>
<dbReference type="PANTHER" id="PTHR46566:SF5">
    <property type="entry name" value="1-PHOSPHOFRUCTOKINASE"/>
    <property type="match status" value="1"/>
</dbReference>
<reference evidence="8 9" key="1">
    <citation type="submission" date="2013-10" db="EMBL/GenBank/DDBJ databases">
        <title>Salinisphaera japonica YTM-1 Genome Sequencing.</title>
        <authorList>
            <person name="Lai Q."/>
            <person name="Li C."/>
            <person name="Shao Z."/>
        </authorList>
    </citation>
    <scope>NUCLEOTIDE SEQUENCE [LARGE SCALE GENOMIC DNA]</scope>
    <source>
        <strain evidence="8 9">YTM-1</strain>
    </source>
</reference>
<dbReference type="PIRSF" id="PIRSF000535">
    <property type="entry name" value="1PFK/6PFK/LacC"/>
    <property type="match status" value="1"/>
</dbReference>
<evidence type="ECO:0000256" key="4">
    <source>
        <dbReference type="ARBA" id="ARBA00022777"/>
    </source>
</evidence>
<dbReference type="PROSITE" id="PS00583">
    <property type="entry name" value="PFKB_KINASES_1"/>
    <property type="match status" value="1"/>
</dbReference>
<dbReference type="Gene3D" id="3.40.1190.20">
    <property type="match status" value="1"/>
</dbReference>
<comment type="caution">
    <text evidence="8">The sequence shown here is derived from an EMBL/GenBank/DDBJ whole genome shotgun (WGS) entry which is preliminary data.</text>
</comment>
<name>A0A423PYP7_9GAMM</name>
<dbReference type="InterPro" id="IPR029056">
    <property type="entry name" value="Ribokinase-like"/>
</dbReference>
<dbReference type="SUPFAM" id="SSF53613">
    <property type="entry name" value="Ribokinase-like"/>
    <property type="match status" value="1"/>
</dbReference>
<gene>
    <name evidence="8" type="ORF">SAJA_04790</name>
</gene>
<evidence type="ECO:0000256" key="2">
    <source>
        <dbReference type="ARBA" id="ARBA00022679"/>
    </source>
</evidence>
<dbReference type="CDD" id="cd01164">
    <property type="entry name" value="FruK_PfkB_like"/>
    <property type="match status" value="1"/>
</dbReference>